<keyword evidence="3" id="KW-1185">Reference proteome</keyword>
<accession>A0AAW1R039</accession>
<protein>
    <submittedName>
        <fullName evidence="2">Uncharacterized protein</fullName>
    </submittedName>
</protein>
<organism evidence="2 3">
    <name type="scientific">Apatococcus lobatus</name>
    <dbReference type="NCBI Taxonomy" id="904363"/>
    <lineage>
        <taxon>Eukaryota</taxon>
        <taxon>Viridiplantae</taxon>
        <taxon>Chlorophyta</taxon>
        <taxon>core chlorophytes</taxon>
        <taxon>Trebouxiophyceae</taxon>
        <taxon>Chlorellales</taxon>
        <taxon>Chlorellaceae</taxon>
        <taxon>Apatococcus</taxon>
    </lineage>
</organism>
<evidence type="ECO:0000313" key="3">
    <source>
        <dbReference type="Proteomes" id="UP001438707"/>
    </source>
</evidence>
<proteinExistence type="predicted"/>
<name>A0AAW1R039_9CHLO</name>
<evidence type="ECO:0000256" key="1">
    <source>
        <dbReference type="SAM" id="SignalP"/>
    </source>
</evidence>
<evidence type="ECO:0000313" key="2">
    <source>
        <dbReference type="EMBL" id="KAK9827163.1"/>
    </source>
</evidence>
<comment type="caution">
    <text evidence="2">The sequence shown here is derived from an EMBL/GenBank/DDBJ whole genome shotgun (WGS) entry which is preliminary data.</text>
</comment>
<keyword evidence="1" id="KW-0732">Signal</keyword>
<feature type="signal peptide" evidence="1">
    <location>
        <begin position="1"/>
        <end position="22"/>
    </location>
</feature>
<reference evidence="2 3" key="1">
    <citation type="journal article" date="2024" name="Nat. Commun.">
        <title>Phylogenomics reveals the evolutionary origins of lichenization in chlorophyte algae.</title>
        <authorList>
            <person name="Puginier C."/>
            <person name="Libourel C."/>
            <person name="Otte J."/>
            <person name="Skaloud P."/>
            <person name="Haon M."/>
            <person name="Grisel S."/>
            <person name="Petersen M."/>
            <person name="Berrin J.G."/>
            <person name="Delaux P.M."/>
            <person name="Dal Grande F."/>
            <person name="Keller J."/>
        </authorList>
    </citation>
    <scope>NUCLEOTIDE SEQUENCE [LARGE SCALE GENOMIC DNA]</scope>
    <source>
        <strain evidence="2 3">SAG 2145</strain>
    </source>
</reference>
<gene>
    <name evidence="2" type="ORF">WJX74_008867</name>
</gene>
<dbReference type="EMBL" id="JALJOS010000019">
    <property type="protein sequence ID" value="KAK9827163.1"/>
    <property type="molecule type" value="Genomic_DNA"/>
</dbReference>
<sequence length="85" mass="8398">MQTAIAVAAALVLVGSFALAPADKPSLFSIASAAGPAPKYEVAGDGVDVALPSSQVPPGSTFGTPIAGASPMPSAKKFTHNMFEP</sequence>
<feature type="chain" id="PRO_5043475156" evidence="1">
    <location>
        <begin position="23"/>
        <end position="85"/>
    </location>
</feature>
<dbReference type="Proteomes" id="UP001438707">
    <property type="component" value="Unassembled WGS sequence"/>
</dbReference>
<dbReference type="AlphaFoldDB" id="A0AAW1R039"/>